<dbReference type="SMART" id="SM00240">
    <property type="entry name" value="FHA"/>
    <property type="match status" value="1"/>
</dbReference>
<dbReference type="InterPro" id="IPR000253">
    <property type="entry name" value="FHA_dom"/>
</dbReference>
<feature type="domain" description="FHA" evidence="2">
    <location>
        <begin position="38"/>
        <end position="98"/>
    </location>
</feature>
<keyword evidence="1" id="KW-0812">Transmembrane</keyword>
<protein>
    <recommendedName>
        <fullName evidence="2">FHA domain-containing protein</fullName>
    </recommendedName>
</protein>
<evidence type="ECO:0000313" key="3">
    <source>
        <dbReference type="EMBL" id="CEJ93052.1"/>
    </source>
</evidence>
<sequence>MNVLFEDEVQVTFQAVNPVPGFIEPKREILLSAANPEVIFGRCSSKHHDLEPAADNGYISSPIMSREHATVSLDPETKTILIEDHGSTHGTYYNGSATAMHGAQELAKDDMIAFGITITRDGQEFPRCIMKVIEIIRGEKRRDDRVKTYGLIDIESSDEELDLDDIVDEFDDRDEIQETTMLEVNDISVPFSQDNVISIDPDVPPKDALLDVAHSDPDPRDELMVQDTTVTIDLVEIDDTPTDAQAVTDSTPPTSVEETLCATSDIREISPAEPPATRKIAPLPSRFTEKVEKVKQSVETQVAEVILDSQAVKRAHRDVGEEGDTDDRTYKRIRKAAEVFGYMTLGGVATVAALIASAPAL</sequence>
<dbReference type="AlphaFoldDB" id="A0A0A1TQ45"/>
<feature type="transmembrane region" description="Helical" evidence="1">
    <location>
        <begin position="339"/>
        <end position="360"/>
    </location>
</feature>
<dbReference type="CDD" id="cd00060">
    <property type="entry name" value="FHA"/>
    <property type="match status" value="1"/>
</dbReference>
<dbReference type="OrthoDB" id="4096268at2759"/>
<proteinExistence type="predicted"/>
<dbReference type="SUPFAM" id="SSF49879">
    <property type="entry name" value="SMAD/FHA domain"/>
    <property type="match status" value="1"/>
</dbReference>
<name>A0A0A1TQ45_9HYPO</name>
<evidence type="ECO:0000259" key="2">
    <source>
        <dbReference type="PROSITE" id="PS50006"/>
    </source>
</evidence>
<dbReference type="Pfam" id="PF00498">
    <property type="entry name" value="FHA"/>
    <property type="match status" value="1"/>
</dbReference>
<keyword evidence="1" id="KW-0472">Membrane</keyword>
<dbReference type="Proteomes" id="UP000039046">
    <property type="component" value="Unassembled WGS sequence"/>
</dbReference>
<dbReference type="EMBL" id="CDHN01000005">
    <property type="protein sequence ID" value="CEJ93052.1"/>
    <property type="molecule type" value="Genomic_DNA"/>
</dbReference>
<reference evidence="3 4" key="1">
    <citation type="journal article" date="2015" name="Genome Announc.">
        <title>Draft Genome Sequence and Gene Annotation of the Entomopathogenic Fungus Verticillium hemipterigenum.</title>
        <authorList>
            <person name="Horn F."/>
            <person name="Habel A."/>
            <person name="Scharf D.H."/>
            <person name="Dworschak J."/>
            <person name="Brakhage A.A."/>
            <person name="Guthke R."/>
            <person name="Hertweck C."/>
            <person name="Linde J."/>
        </authorList>
    </citation>
    <scope>NUCLEOTIDE SEQUENCE [LARGE SCALE GENOMIC DNA]</scope>
</reference>
<dbReference type="Gene3D" id="2.60.200.20">
    <property type="match status" value="1"/>
</dbReference>
<dbReference type="InterPro" id="IPR008984">
    <property type="entry name" value="SMAD_FHA_dom_sf"/>
</dbReference>
<evidence type="ECO:0000256" key="1">
    <source>
        <dbReference type="SAM" id="Phobius"/>
    </source>
</evidence>
<dbReference type="PROSITE" id="PS50006">
    <property type="entry name" value="FHA_DOMAIN"/>
    <property type="match status" value="1"/>
</dbReference>
<evidence type="ECO:0000313" key="4">
    <source>
        <dbReference type="Proteomes" id="UP000039046"/>
    </source>
</evidence>
<gene>
    <name evidence="3" type="ORF">VHEMI08668</name>
</gene>
<dbReference type="HOGENOM" id="CLU_767657_0_0_1"/>
<keyword evidence="4" id="KW-1185">Reference proteome</keyword>
<accession>A0A0A1TQ45</accession>
<dbReference type="STRING" id="1531966.A0A0A1TQ45"/>
<organism evidence="3 4">
    <name type="scientific">[Torrubiella] hemipterigena</name>
    <dbReference type="NCBI Taxonomy" id="1531966"/>
    <lineage>
        <taxon>Eukaryota</taxon>
        <taxon>Fungi</taxon>
        <taxon>Dikarya</taxon>
        <taxon>Ascomycota</taxon>
        <taxon>Pezizomycotina</taxon>
        <taxon>Sordariomycetes</taxon>
        <taxon>Hypocreomycetidae</taxon>
        <taxon>Hypocreales</taxon>
        <taxon>Clavicipitaceae</taxon>
        <taxon>Clavicipitaceae incertae sedis</taxon>
        <taxon>'Torrubiella' clade</taxon>
    </lineage>
</organism>
<keyword evidence="1" id="KW-1133">Transmembrane helix</keyword>